<reference evidence="1 2" key="1">
    <citation type="submission" date="2017-03" db="EMBL/GenBank/DDBJ databases">
        <title>Complete genome sequence of Candidatus 'Thiodictyon syntrophicum' sp. nov. strain Cad16T, a photolithoautotroph purple sulfur bacterium isolated from an alpine meromictic lake.</title>
        <authorList>
            <person name="Luedin S.M."/>
            <person name="Pothier J.F."/>
            <person name="Danza F."/>
            <person name="Storelli N."/>
            <person name="Wittwer M."/>
            <person name="Tonolla M."/>
        </authorList>
    </citation>
    <scope>NUCLEOTIDE SEQUENCE [LARGE SCALE GENOMIC DNA]</scope>
    <source>
        <strain evidence="1 2">Cad16T</strain>
        <plasmid evidence="2">Plasmid pts485</plasmid>
    </source>
</reference>
<accession>A0A2K8UIS7</accession>
<dbReference type="Pfam" id="PF01724">
    <property type="entry name" value="DUF29"/>
    <property type="match status" value="1"/>
</dbReference>
<dbReference type="EMBL" id="CP020372">
    <property type="protein sequence ID" value="AUB85389.1"/>
    <property type="molecule type" value="Genomic_DNA"/>
</dbReference>
<evidence type="ECO:0000313" key="2">
    <source>
        <dbReference type="Proteomes" id="UP000232638"/>
    </source>
</evidence>
<dbReference type="Proteomes" id="UP000232638">
    <property type="component" value="Plasmid pTs485"/>
</dbReference>
<keyword evidence="2" id="KW-1185">Reference proteome</keyword>
<proteinExistence type="predicted"/>
<keyword evidence="1" id="KW-0614">Plasmid</keyword>
<dbReference type="Gene3D" id="1.20.1220.20">
    <property type="entry name" value="Uncharcterised protein PF01724"/>
    <property type="match status" value="1"/>
</dbReference>
<dbReference type="PANTHER" id="PTHR34235">
    <property type="entry name" value="SLR1203 PROTEIN-RELATED"/>
    <property type="match status" value="1"/>
</dbReference>
<name>A0A2K8UIS7_9GAMM</name>
<dbReference type="InterPro" id="IPR002636">
    <property type="entry name" value="DUF29"/>
</dbReference>
<dbReference type="RefSeq" id="WP_100923016.1">
    <property type="nucleotide sequence ID" value="NZ_CP020372.1"/>
</dbReference>
<protein>
    <recommendedName>
        <fullName evidence="3">DUF29 domain-containing protein</fullName>
    </recommendedName>
</protein>
<evidence type="ECO:0008006" key="3">
    <source>
        <dbReference type="Google" id="ProtNLM"/>
    </source>
</evidence>
<evidence type="ECO:0000313" key="1">
    <source>
        <dbReference type="EMBL" id="AUB85389.1"/>
    </source>
</evidence>
<dbReference type="AlphaFoldDB" id="A0A2K8UIS7"/>
<dbReference type="KEGG" id="tsy:THSYN_31185"/>
<dbReference type="PANTHER" id="PTHR34235:SF4">
    <property type="entry name" value="SLR0291 PROTEIN"/>
    <property type="match status" value="1"/>
</dbReference>
<organism evidence="1 2">
    <name type="scientific">Candidatus Thiodictyon syntrophicum</name>
    <dbReference type="NCBI Taxonomy" id="1166950"/>
    <lineage>
        <taxon>Bacteria</taxon>
        <taxon>Pseudomonadati</taxon>
        <taxon>Pseudomonadota</taxon>
        <taxon>Gammaproteobacteria</taxon>
        <taxon>Chromatiales</taxon>
        <taxon>Chromatiaceae</taxon>
        <taxon>Thiodictyon</taxon>
    </lineage>
</organism>
<dbReference type="OrthoDB" id="5766125at2"/>
<sequence length="161" mass="18444">MSDASELYGSDYHAWANKQIDALSAGRFADLDIVHLLEELRDMGRSERNELENRLVILLAHLLKWQFQYGQLSERWKEFKGDSWRSTIVEQRDRIARRLEKSPGLKSGLSGLIEEIYGDAAGLAAKETGIRINCFPSVCPYTQEQILDEGFFPAHSERRSL</sequence>
<gene>
    <name evidence="1" type="ORF">THSYN_31185</name>
</gene>
<geneLocation type="plasmid" evidence="2">
    <name>pts485</name>
</geneLocation>